<gene>
    <name evidence="2" type="ORF">K435DRAFT_790813</name>
</gene>
<protein>
    <submittedName>
        <fullName evidence="2">Uncharacterized protein</fullName>
    </submittedName>
</protein>
<evidence type="ECO:0000256" key="1">
    <source>
        <dbReference type="SAM" id="Phobius"/>
    </source>
</evidence>
<accession>A0A4S8MNN7</accession>
<feature type="transmembrane region" description="Helical" evidence="1">
    <location>
        <begin position="55"/>
        <end position="75"/>
    </location>
</feature>
<feature type="transmembrane region" description="Helical" evidence="1">
    <location>
        <begin position="169"/>
        <end position="188"/>
    </location>
</feature>
<sequence>MPTINILAVMLVMSVEYFLYGLYTTLFILSIWILRHVPPTKNMSPASSKTNQLHLTSLVVIFILTTFAVILHSVLNGQLILQQGASRESSFPRLISNLTIATLLICLITRSSNQICVFGFIISPQELSGLSHVLNLGQKKKGGSGSVYHFCVKPCLPQRDKLKSHQGNIFEVVFFMINLVNNIVITSLNAQRIWKIDKGAKSRPGLKSSSNYFRKVIRIIVQSGILYTVTHVVVLIVIASQSQLFLAKPTKSPSSLSPIAQQATSKWIIQPNPSRPSTIAESWEAKMRKKLSLKLSSSTSTVTTTATSTVTVSLALVVFSTFLP</sequence>
<dbReference type="OrthoDB" id="3019750at2759"/>
<name>A0A4S8MNN7_DENBC</name>
<feature type="transmembrane region" description="Helical" evidence="1">
    <location>
        <begin position="295"/>
        <end position="323"/>
    </location>
</feature>
<keyword evidence="1" id="KW-0812">Transmembrane</keyword>
<evidence type="ECO:0000313" key="2">
    <source>
        <dbReference type="EMBL" id="THV04593.1"/>
    </source>
</evidence>
<keyword evidence="1" id="KW-1133">Transmembrane helix</keyword>
<reference evidence="2 3" key="1">
    <citation type="journal article" date="2019" name="Nat. Ecol. Evol.">
        <title>Megaphylogeny resolves global patterns of mushroom evolution.</title>
        <authorList>
            <person name="Varga T."/>
            <person name="Krizsan K."/>
            <person name="Foldi C."/>
            <person name="Dima B."/>
            <person name="Sanchez-Garcia M."/>
            <person name="Sanchez-Ramirez S."/>
            <person name="Szollosi G.J."/>
            <person name="Szarkandi J.G."/>
            <person name="Papp V."/>
            <person name="Albert L."/>
            <person name="Andreopoulos W."/>
            <person name="Angelini C."/>
            <person name="Antonin V."/>
            <person name="Barry K.W."/>
            <person name="Bougher N.L."/>
            <person name="Buchanan P."/>
            <person name="Buyck B."/>
            <person name="Bense V."/>
            <person name="Catcheside P."/>
            <person name="Chovatia M."/>
            <person name="Cooper J."/>
            <person name="Damon W."/>
            <person name="Desjardin D."/>
            <person name="Finy P."/>
            <person name="Geml J."/>
            <person name="Haridas S."/>
            <person name="Hughes K."/>
            <person name="Justo A."/>
            <person name="Karasinski D."/>
            <person name="Kautmanova I."/>
            <person name="Kiss B."/>
            <person name="Kocsube S."/>
            <person name="Kotiranta H."/>
            <person name="LaButti K.M."/>
            <person name="Lechner B.E."/>
            <person name="Liimatainen K."/>
            <person name="Lipzen A."/>
            <person name="Lukacs Z."/>
            <person name="Mihaltcheva S."/>
            <person name="Morgado L.N."/>
            <person name="Niskanen T."/>
            <person name="Noordeloos M.E."/>
            <person name="Ohm R.A."/>
            <person name="Ortiz-Santana B."/>
            <person name="Ovrebo C."/>
            <person name="Racz N."/>
            <person name="Riley R."/>
            <person name="Savchenko A."/>
            <person name="Shiryaev A."/>
            <person name="Soop K."/>
            <person name="Spirin V."/>
            <person name="Szebenyi C."/>
            <person name="Tomsovsky M."/>
            <person name="Tulloss R.E."/>
            <person name="Uehling J."/>
            <person name="Grigoriev I.V."/>
            <person name="Vagvolgyi C."/>
            <person name="Papp T."/>
            <person name="Martin F.M."/>
            <person name="Miettinen O."/>
            <person name="Hibbett D.S."/>
            <person name="Nagy L.G."/>
        </authorList>
    </citation>
    <scope>NUCLEOTIDE SEQUENCE [LARGE SCALE GENOMIC DNA]</scope>
    <source>
        <strain evidence="2 3">CBS 962.96</strain>
    </source>
</reference>
<organism evidence="2 3">
    <name type="scientific">Dendrothele bispora (strain CBS 962.96)</name>
    <dbReference type="NCBI Taxonomy" id="1314807"/>
    <lineage>
        <taxon>Eukaryota</taxon>
        <taxon>Fungi</taxon>
        <taxon>Dikarya</taxon>
        <taxon>Basidiomycota</taxon>
        <taxon>Agaricomycotina</taxon>
        <taxon>Agaricomycetes</taxon>
        <taxon>Agaricomycetidae</taxon>
        <taxon>Agaricales</taxon>
        <taxon>Agaricales incertae sedis</taxon>
        <taxon>Dendrothele</taxon>
    </lineage>
</organism>
<dbReference type="AlphaFoldDB" id="A0A4S8MNN7"/>
<keyword evidence="3" id="KW-1185">Reference proteome</keyword>
<keyword evidence="1" id="KW-0472">Membrane</keyword>
<feature type="transmembrane region" description="Helical" evidence="1">
    <location>
        <begin position="95"/>
        <end position="122"/>
    </location>
</feature>
<evidence type="ECO:0000313" key="3">
    <source>
        <dbReference type="Proteomes" id="UP000297245"/>
    </source>
</evidence>
<dbReference type="Proteomes" id="UP000297245">
    <property type="component" value="Unassembled WGS sequence"/>
</dbReference>
<dbReference type="EMBL" id="ML179054">
    <property type="protein sequence ID" value="THV04593.1"/>
    <property type="molecule type" value="Genomic_DNA"/>
</dbReference>
<proteinExistence type="predicted"/>
<feature type="transmembrane region" description="Helical" evidence="1">
    <location>
        <begin position="6"/>
        <end position="34"/>
    </location>
</feature>
<feature type="transmembrane region" description="Helical" evidence="1">
    <location>
        <begin position="216"/>
        <end position="239"/>
    </location>
</feature>